<dbReference type="Pfam" id="PF04082">
    <property type="entry name" value="Fungal_trans"/>
    <property type="match status" value="1"/>
</dbReference>
<keyword evidence="2" id="KW-0479">Metal-binding</keyword>
<dbReference type="SMART" id="SM00066">
    <property type="entry name" value="GAL4"/>
    <property type="match status" value="1"/>
</dbReference>
<keyword evidence="3" id="KW-0805">Transcription regulation</keyword>
<gene>
    <name evidence="8" type="ORF">BO71DRAFT_377396</name>
</gene>
<dbReference type="InterPro" id="IPR050613">
    <property type="entry name" value="Sec_Metabolite_Reg"/>
</dbReference>
<dbReference type="PANTHER" id="PTHR31001">
    <property type="entry name" value="UNCHARACTERIZED TRANSCRIPTIONAL REGULATORY PROTEIN"/>
    <property type="match status" value="1"/>
</dbReference>
<evidence type="ECO:0000256" key="1">
    <source>
        <dbReference type="ARBA" id="ARBA00004123"/>
    </source>
</evidence>
<dbReference type="PROSITE" id="PS00463">
    <property type="entry name" value="ZN2_CY6_FUNGAL_1"/>
    <property type="match status" value="1"/>
</dbReference>
<sequence length="633" mass="71732">MRPHMTSESTKMLRRTIASGRSCLECSRRKIKCDRSLPCSYCMKVRVQCGYPPVRQVRTSPSPVDADILGRVERIEETLQTLERGLVEIRGLLQIRPAEVQGVRRTLSSESQTHEILSPGNNLAAIIHDPRGDGENRISLSGGSDGLNGAPKPLHPSAVGILSLWQHYLENVDPVLKIFHVPTVQKRLIGVVQRPMDLDSITECLLFAIYYGAVVSLPSGTCQDEYGEEKQTLLQRYRTGVERILALIIPMKLSDITILQAFMIYLICGRNDTQGPDTKKLLPTAIEMAFRNKIHLEGASLDLSPFETEMRRRLWWQIFVLDIRTAEDQGSEPLISSSSFTIKVPSNIDEANLHPEMSRAPSNNPAKTEMLFTLIRIEGSSFARQIVFSDKFCRDNSYDILSVDQKCEAINQFRNRIEKQYLSNCDGTIPLDFVTAASIRLILVKLKLTVCRPLLGTSVWGLVRKVRNYREIAVEILRKALALREYERGTRWLWLFQTYIEWDALALILVDLCVSRLGDQADEAWEMVERVHDYWKGKSHGRYDRRWGHIEELRIRALSFRDSMMEGSSSLEMSVEDQSQALGMTPVSLSPSLGAGTSKELVESENVELPGTGTACQWSTTAFEHYFHALDWI</sequence>
<dbReference type="GO" id="GO:0005634">
    <property type="term" value="C:nucleus"/>
    <property type="evidence" value="ECO:0007669"/>
    <property type="project" value="UniProtKB-SubCell"/>
</dbReference>
<dbReference type="Gene3D" id="4.10.240.10">
    <property type="entry name" value="Zn(2)-C6 fungal-type DNA-binding domain"/>
    <property type="match status" value="1"/>
</dbReference>
<dbReference type="CDD" id="cd12148">
    <property type="entry name" value="fungal_TF_MHR"/>
    <property type="match status" value="1"/>
</dbReference>
<dbReference type="CDD" id="cd00067">
    <property type="entry name" value="GAL4"/>
    <property type="match status" value="1"/>
</dbReference>
<evidence type="ECO:0000259" key="7">
    <source>
        <dbReference type="PROSITE" id="PS50048"/>
    </source>
</evidence>
<dbReference type="OrthoDB" id="435881at2759"/>
<keyword evidence="5" id="KW-0804">Transcription</keyword>
<comment type="subcellular location">
    <subcellularLocation>
        <location evidence="1">Nucleus</location>
    </subcellularLocation>
</comment>
<dbReference type="GO" id="GO:0008270">
    <property type="term" value="F:zinc ion binding"/>
    <property type="evidence" value="ECO:0007669"/>
    <property type="project" value="InterPro"/>
</dbReference>
<dbReference type="PROSITE" id="PS50048">
    <property type="entry name" value="ZN2_CY6_FUNGAL_2"/>
    <property type="match status" value="1"/>
</dbReference>
<dbReference type="STRING" id="1448320.A0A319DDK0"/>
<dbReference type="PANTHER" id="PTHR31001:SF91">
    <property type="entry name" value="ZN(II)2CYS6 TRANSCRIPTION FACTOR (EUROFUNG)"/>
    <property type="match status" value="1"/>
</dbReference>
<dbReference type="Pfam" id="PF00172">
    <property type="entry name" value="Zn_clus"/>
    <property type="match status" value="1"/>
</dbReference>
<feature type="domain" description="Zn(2)-C6 fungal-type" evidence="7">
    <location>
        <begin position="22"/>
        <end position="51"/>
    </location>
</feature>
<dbReference type="InterPro" id="IPR007219">
    <property type="entry name" value="XnlR_reg_dom"/>
</dbReference>
<dbReference type="AlphaFoldDB" id="A0A319DDK0"/>
<evidence type="ECO:0000256" key="2">
    <source>
        <dbReference type="ARBA" id="ARBA00022723"/>
    </source>
</evidence>
<name>A0A319DDK0_9EURO</name>
<keyword evidence="4" id="KW-0238">DNA-binding</keyword>
<dbReference type="GO" id="GO:0000981">
    <property type="term" value="F:DNA-binding transcription factor activity, RNA polymerase II-specific"/>
    <property type="evidence" value="ECO:0007669"/>
    <property type="project" value="InterPro"/>
</dbReference>
<dbReference type="GO" id="GO:0006351">
    <property type="term" value="P:DNA-templated transcription"/>
    <property type="evidence" value="ECO:0007669"/>
    <property type="project" value="InterPro"/>
</dbReference>
<evidence type="ECO:0000256" key="4">
    <source>
        <dbReference type="ARBA" id="ARBA00023125"/>
    </source>
</evidence>
<dbReference type="GO" id="GO:0003677">
    <property type="term" value="F:DNA binding"/>
    <property type="evidence" value="ECO:0007669"/>
    <property type="project" value="UniProtKB-KW"/>
</dbReference>
<dbReference type="Proteomes" id="UP000247810">
    <property type="component" value="Unassembled WGS sequence"/>
</dbReference>
<proteinExistence type="predicted"/>
<evidence type="ECO:0000313" key="8">
    <source>
        <dbReference type="EMBL" id="PYH95500.1"/>
    </source>
</evidence>
<evidence type="ECO:0000256" key="3">
    <source>
        <dbReference type="ARBA" id="ARBA00023015"/>
    </source>
</evidence>
<keyword evidence="9" id="KW-1185">Reference proteome</keyword>
<dbReference type="GO" id="GO:0009893">
    <property type="term" value="P:positive regulation of metabolic process"/>
    <property type="evidence" value="ECO:0007669"/>
    <property type="project" value="UniProtKB-ARBA"/>
</dbReference>
<dbReference type="VEuPathDB" id="FungiDB:BO71DRAFT_377396"/>
<dbReference type="SUPFAM" id="SSF57701">
    <property type="entry name" value="Zn2/Cys6 DNA-binding domain"/>
    <property type="match status" value="1"/>
</dbReference>
<keyword evidence="6" id="KW-0539">Nucleus</keyword>
<dbReference type="EMBL" id="KZ825852">
    <property type="protein sequence ID" value="PYH95500.1"/>
    <property type="molecule type" value="Genomic_DNA"/>
</dbReference>
<accession>A0A319DDK0</accession>
<dbReference type="InterPro" id="IPR001138">
    <property type="entry name" value="Zn2Cys6_DnaBD"/>
</dbReference>
<evidence type="ECO:0000313" key="9">
    <source>
        <dbReference type="Proteomes" id="UP000247810"/>
    </source>
</evidence>
<evidence type="ECO:0000256" key="5">
    <source>
        <dbReference type="ARBA" id="ARBA00023163"/>
    </source>
</evidence>
<evidence type="ECO:0000256" key="6">
    <source>
        <dbReference type="ARBA" id="ARBA00023242"/>
    </source>
</evidence>
<organism evidence="8 9">
    <name type="scientific">Aspergillus ellipticus CBS 707.79</name>
    <dbReference type="NCBI Taxonomy" id="1448320"/>
    <lineage>
        <taxon>Eukaryota</taxon>
        <taxon>Fungi</taxon>
        <taxon>Dikarya</taxon>
        <taxon>Ascomycota</taxon>
        <taxon>Pezizomycotina</taxon>
        <taxon>Eurotiomycetes</taxon>
        <taxon>Eurotiomycetidae</taxon>
        <taxon>Eurotiales</taxon>
        <taxon>Aspergillaceae</taxon>
        <taxon>Aspergillus</taxon>
        <taxon>Aspergillus subgen. Circumdati</taxon>
    </lineage>
</organism>
<dbReference type="InterPro" id="IPR036864">
    <property type="entry name" value="Zn2-C6_fun-type_DNA-bd_sf"/>
</dbReference>
<reference evidence="8 9" key="1">
    <citation type="submission" date="2018-02" db="EMBL/GenBank/DDBJ databases">
        <title>The genomes of Aspergillus section Nigri reveals drivers in fungal speciation.</title>
        <authorList>
            <consortium name="DOE Joint Genome Institute"/>
            <person name="Vesth T.C."/>
            <person name="Nybo J."/>
            <person name="Theobald S."/>
            <person name="Brandl J."/>
            <person name="Frisvad J.C."/>
            <person name="Nielsen K.F."/>
            <person name="Lyhne E.K."/>
            <person name="Kogle M.E."/>
            <person name="Kuo A."/>
            <person name="Riley R."/>
            <person name="Clum A."/>
            <person name="Nolan M."/>
            <person name="Lipzen A."/>
            <person name="Salamov A."/>
            <person name="Henrissat B."/>
            <person name="Wiebenga A."/>
            <person name="De vries R.P."/>
            <person name="Grigoriev I.V."/>
            <person name="Mortensen U.H."/>
            <person name="Andersen M.R."/>
            <person name="Baker S.E."/>
        </authorList>
    </citation>
    <scope>NUCLEOTIDE SEQUENCE [LARGE SCALE GENOMIC DNA]</scope>
    <source>
        <strain evidence="8 9">CBS 707.79</strain>
    </source>
</reference>
<protein>
    <submittedName>
        <fullName evidence="8">Fungal-specific transcription factor</fullName>
    </submittedName>
</protein>